<proteinExistence type="predicted"/>
<keyword evidence="2" id="KW-0802">TPR repeat</keyword>
<dbReference type="GO" id="GO:0042597">
    <property type="term" value="C:periplasmic space"/>
    <property type="evidence" value="ECO:0007669"/>
    <property type="project" value="InterPro"/>
</dbReference>
<gene>
    <name evidence="3" type="ORF">FA046_00665</name>
</gene>
<name>A0A4U1C328_9SPHI</name>
<dbReference type="EMBL" id="SWBP01000001">
    <property type="protein sequence ID" value="TKC00226.1"/>
    <property type="molecule type" value="Genomic_DNA"/>
</dbReference>
<evidence type="ECO:0000313" key="4">
    <source>
        <dbReference type="Proteomes" id="UP000308181"/>
    </source>
</evidence>
<protein>
    <submittedName>
        <fullName evidence="3">Tetratricopeptide repeat protein</fullName>
    </submittedName>
</protein>
<dbReference type="GO" id="GO:0004553">
    <property type="term" value="F:hydrolase activity, hydrolyzing O-glycosyl compounds"/>
    <property type="evidence" value="ECO:0007669"/>
    <property type="project" value="InterPro"/>
</dbReference>
<evidence type="ECO:0000256" key="2">
    <source>
        <dbReference type="PROSITE-ProRule" id="PRU00339"/>
    </source>
</evidence>
<dbReference type="InterPro" id="IPR008939">
    <property type="entry name" value="Lytic_TGlycosylase_superhlx_U"/>
</dbReference>
<organism evidence="3 4">
    <name type="scientific">Pedobacter cryophilus</name>
    <dbReference type="NCBI Taxonomy" id="2571271"/>
    <lineage>
        <taxon>Bacteria</taxon>
        <taxon>Pseudomonadati</taxon>
        <taxon>Bacteroidota</taxon>
        <taxon>Sphingobacteriia</taxon>
        <taxon>Sphingobacteriales</taxon>
        <taxon>Sphingobacteriaceae</taxon>
        <taxon>Pedobacter</taxon>
    </lineage>
</organism>
<sequence>MMWSCSAKKEGPKVRFMKNVTAHYNIYFNANELLKESEQTIKKSLEDDFNLILAIFPIPNEESSANETGNLNEVIKKANTIAIDKYESNWLDDSYLLLAKAEYLKGDFYNAVEYYSYVGSTFPKEKKNKLAAYLGQVKSDFALNNAVEADSVLKLAVQLDYKYFKDEVEAAQAQLALNKNDIKEAILHLEKAVNLTRNSYNKIRWRYILAQLQELNNEPDEAYKNYLKIAKSNASFEMSFNANLASIRINENADGKQFNKIATLKKLLKEDKNREFKEQIYYQIAIAHSEIRQFDKATEYFQTSAHTVPGTVKQKGLSFLKLAQLNFDSLKNYTQAQLYYDSTLQYLPKNYPDYKNIAIKANNLKYLADRLTIIETQKNLLQLANLSDKEIDEKVDQLFKEKQDALVAQPTPSNTASIDNNTPVLNPNQSGGNFYFYNAAALSQGLNEFKKRWGNRKLADNWRISTNSLANDVAKNPINNGLANTAATISVNMDSLKADFLKTLPYSPGAKQSANSKISTALYEIAIFYKDVLKDNFEAAEALEALIINYPNDTNAASIYYQLYRLLESTDKNRSENFKTQLLQKYPNSVFAKTISDPNFGKDEELSDEKVKLYYTSLYELYQQKKYNQVLQQITLLQDSLGSFRKLEPQFAYLKALALGNTQKLPPFLASLNDIVIKYPENTEVTPLVKQQIAFITSNRSVFDQRPTALLAYDGNEQLAKNQEILNIPKVEQPQPSTVAPPKVETIKEVNDKPVLAVANKPVELVSEKKEAKKELDDKPVLAVTNKSVEIVPEKKEAVVFVPEKPKGIIFNANTRQRHFIVIDITDPKVNVAQPFSRLSQYFYSKFDPSKVNLVIRVVGQTDKFIIVSGDFYAKADADKIASELDENLPKIMEGQAAKYIKFVVSETNLNLLTTREAIEQYVKSISEKK</sequence>
<dbReference type="InterPro" id="IPR019734">
    <property type="entry name" value="TPR_rpt"/>
</dbReference>
<keyword evidence="4" id="KW-1185">Reference proteome</keyword>
<dbReference type="AlphaFoldDB" id="A0A4U1C328"/>
<dbReference type="PROSITE" id="PS50005">
    <property type="entry name" value="TPR"/>
    <property type="match status" value="1"/>
</dbReference>
<dbReference type="SMART" id="SM00028">
    <property type="entry name" value="TPR"/>
    <property type="match status" value="4"/>
</dbReference>
<comment type="caution">
    <text evidence="3">The sequence shown here is derived from an EMBL/GenBank/DDBJ whole genome shotgun (WGS) entry which is preliminary data.</text>
</comment>
<dbReference type="Gene3D" id="1.25.40.10">
    <property type="entry name" value="Tetratricopeptide repeat domain"/>
    <property type="match status" value="3"/>
</dbReference>
<reference evidence="3 4" key="1">
    <citation type="submission" date="2019-04" db="EMBL/GenBank/DDBJ databases">
        <title>Pedobacter sp. AR-3-17 sp. nov., isolated from Arctic soil.</title>
        <authorList>
            <person name="Dahal R.H."/>
            <person name="Kim D.-U."/>
        </authorList>
    </citation>
    <scope>NUCLEOTIDE SEQUENCE [LARGE SCALE GENOMIC DNA]</scope>
    <source>
        <strain evidence="3 4">AR-3-17</strain>
    </source>
</reference>
<dbReference type="InterPro" id="IPR011990">
    <property type="entry name" value="TPR-like_helical_dom_sf"/>
</dbReference>
<evidence type="ECO:0000256" key="1">
    <source>
        <dbReference type="ARBA" id="ARBA00022729"/>
    </source>
</evidence>
<dbReference type="Proteomes" id="UP000308181">
    <property type="component" value="Unassembled WGS sequence"/>
</dbReference>
<feature type="repeat" description="TPR" evidence="2">
    <location>
        <begin position="278"/>
        <end position="311"/>
    </location>
</feature>
<dbReference type="Pfam" id="PF13174">
    <property type="entry name" value="TPR_6"/>
    <property type="match status" value="1"/>
</dbReference>
<accession>A0A4U1C328</accession>
<evidence type="ECO:0000313" key="3">
    <source>
        <dbReference type="EMBL" id="TKC00226.1"/>
    </source>
</evidence>
<dbReference type="OrthoDB" id="1522549at2"/>
<keyword evidence="1" id="KW-0732">Signal</keyword>
<dbReference type="SUPFAM" id="SSF48435">
    <property type="entry name" value="Bacterial muramidases"/>
    <property type="match status" value="1"/>
</dbReference>